<accession>A0A1T4M875</accession>
<name>A0A1T4M875_9GAMM</name>
<protein>
    <recommendedName>
        <fullName evidence="7">Thiol:disulfide interchange protein</fullName>
    </recommendedName>
</protein>
<organism evidence="10 11">
    <name type="scientific">Oceanospirillum multiglobuliferum</name>
    <dbReference type="NCBI Taxonomy" id="64969"/>
    <lineage>
        <taxon>Bacteria</taxon>
        <taxon>Pseudomonadati</taxon>
        <taxon>Pseudomonadota</taxon>
        <taxon>Gammaproteobacteria</taxon>
        <taxon>Oceanospirillales</taxon>
        <taxon>Oceanospirillaceae</taxon>
        <taxon>Oceanospirillum</taxon>
    </lineage>
</organism>
<evidence type="ECO:0000259" key="8">
    <source>
        <dbReference type="Pfam" id="PF10411"/>
    </source>
</evidence>
<evidence type="ECO:0000256" key="7">
    <source>
        <dbReference type="RuleBase" id="RU364038"/>
    </source>
</evidence>
<evidence type="ECO:0000256" key="5">
    <source>
        <dbReference type="ARBA" id="ARBA00023157"/>
    </source>
</evidence>
<sequence>MKFLHAISFVSLSFAGLAFFSAAHAVTAEEVIKQKLQAAGRDIPVTVVRPSVVENIYEVELSSGEVFYSTADGGYLFSGDLYQVAPQGFKNITEEGRMLARAQQIQSLDEKELVIFPAEGEKKGQITVFTDIDCGYCRKLHQEVPELNKMGISVRYMAFPRAGLGSEVYRTMASVWCSDNRQDALTRAKQGEAIQSKDCKNPIAVQYQLGQKLGVNGTPAIFLDDGRLLPGYMPAARIATTLGLKL</sequence>
<evidence type="ECO:0000256" key="4">
    <source>
        <dbReference type="ARBA" id="ARBA00022764"/>
    </source>
</evidence>
<feature type="domain" description="Disulphide bond isomerase DsbC/G N-terminal" evidence="8">
    <location>
        <begin position="25"/>
        <end position="94"/>
    </location>
</feature>
<dbReference type="Gene3D" id="3.10.450.70">
    <property type="entry name" value="Disulphide bond isomerase, DsbC/G, N-terminal"/>
    <property type="match status" value="1"/>
</dbReference>
<evidence type="ECO:0000256" key="1">
    <source>
        <dbReference type="ARBA" id="ARBA00004418"/>
    </source>
</evidence>
<dbReference type="PANTHER" id="PTHR35272">
    <property type="entry name" value="THIOL:DISULFIDE INTERCHANGE PROTEIN DSBC-RELATED"/>
    <property type="match status" value="1"/>
</dbReference>
<evidence type="ECO:0000256" key="6">
    <source>
        <dbReference type="ARBA" id="ARBA00023284"/>
    </source>
</evidence>
<keyword evidence="11" id="KW-1185">Reference proteome</keyword>
<evidence type="ECO:0000313" key="11">
    <source>
        <dbReference type="Proteomes" id="UP000191418"/>
    </source>
</evidence>
<evidence type="ECO:0000259" key="9">
    <source>
        <dbReference type="Pfam" id="PF13098"/>
    </source>
</evidence>
<dbReference type="InterPro" id="IPR009094">
    <property type="entry name" value="DiS-bond_isomerase_DsbC/G_N_sf"/>
</dbReference>
<dbReference type="Pfam" id="PF10411">
    <property type="entry name" value="DsbC_N"/>
    <property type="match status" value="1"/>
</dbReference>
<reference evidence="10 11" key="1">
    <citation type="submission" date="2017-01" db="EMBL/GenBank/DDBJ databases">
        <title>Genome Sequencing of a Marine Spirillum, Oceanospirillum multiglobuliferum ATCC 33336, from Japan.</title>
        <authorList>
            <person name="Carney J.G."/>
            <person name="Trachtenberg A.M."/>
            <person name="Rheaume B.A."/>
            <person name="Linnane J.D."/>
            <person name="Pitts N.L."/>
            <person name="Mykles D.L."/>
            <person name="Maclea K.S."/>
        </authorList>
    </citation>
    <scope>NUCLEOTIDE SEQUENCE [LARGE SCALE GENOMIC DNA]</scope>
    <source>
        <strain evidence="10 11">ATCC 33336</strain>
    </source>
</reference>
<dbReference type="AlphaFoldDB" id="A0A1T4M875"/>
<feature type="signal peptide" evidence="7">
    <location>
        <begin position="1"/>
        <end position="25"/>
    </location>
</feature>
<dbReference type="Gene3D" id="3.40.30.10">
    <property type="entry name" value="Glutaredoxin"/>
    <property type="match status" value="1"/>
</dbReference>
<dbReference type="RefSeq" id="WP_078744300.1">
    <property type="nucleotide sequence ID" value="NZ_FUXG01000003.1"/>
</dbReference>
<gene>
    <name evidence="10" type="ORF">BTE48_04340</name>
</gene>
<dbReference type="GO" id="GO:0042597">
    <property type="term" value="C:periplasmic space"/>
    <property type="evidence" value="ECO:0007669"/>
    <property type="project" value="UniProtKB-SubCell"/>
</dbReference>
<dbReference type="SUPFAM" id="SSF52833">
    <property type="entry name" value="Thioredoxin-like"/>
    <property type="match status" value="1"/>
</dbReference>
<dbReference type="InterPro" id="IPR018950">
    <property type="entry name" value="DiS-bond_isomerase_DsbC/G_N"/>
</dbReference>
<keyword evidence="4 7" id="KW-0574">Periplasm</keyword>
<dbReference type="InterPro" id="IPR033954">
    <property type="entry name" value="DiS-bond_Isoase_DsbC/G"/>
</dbReference>
<dbReference type="InterPro" id="IPR012336">
    <property type="entry name" value="Thioredoxin-like_fold"/>
</dbReference>
<comment type="similarity">
    <text evidence="2 7">Belongs to the thioredoxin family. DsbC subfamily.</text>
</comment>
<comment type="function">
    <text evidence="7">Required for disulfide bond formation in some periplasmic proteins. Acts by transferring its disulfide bond to other proteins and is reduced in the process.</text>
</comment>
<dbReference type="SUPFAM" id="SSF54423">
    <property type="entry name" value="DsbC/DsbG N-terminal domain-like"/>
    <property type="match status" value="1"/>
</dbReference>
<comment type="caution">
    <text evidence="10">The sequence shown here is derived from an EMBL/GenBank/DDBJ whole genome shotgun (WGS) entry which is preliminary data.</text>
</comment>
<dbReference type="PANTHER" id="PTHR35272:SF3">
    <property type="entry name" value="THIOL:DISULFIDE INTERCHANGE PROTEIN DSBC"/>
    <property type="match status" value="1"/>
</dbReference>
<dbReference type="Pfam" id="PF13098">
    <property type="entry name" value="Thioredoxin_2"/>
    <property type="match status" value="1"/>
</dbReference>
<dbReference type="OrthoDB" id="12976at2"/>
<dbReference type="STRING" id="64969.SAMN02745127_00697"/>
<dbReference type="InterPro" id="IPR051470">
    <property type="entry name" value="Thiol:disulfide_interchange"/>
</dbReference>
<comment type="subcellular location">
    <subcellularLocation>
        <location evidence="1 7">Periplasm</location>
    </subcellularLocation>
</comment>
<evidence type="ECO:0000256" key="3">
    <source>
        <dbReference type="ARBA" id="ARBA00022729"/>
    </source>
</evidence>
<proteinExistence type="inferred from homology"/>
<evidence type="ECO:0000313" key="10">
    <source>
        <dbReference type="EMBL" id="OPX56213.1"/>
    </source>
</evidence>
<evidence type="ECO:0000256" key="2">
    <source>
        <dbReference type="ARBA" id="ARBA00009813"/>
    </source>
</evidence>
<dbReference type="InterPro" id="IPR036249">
    <property type="entry name" value="Thioredoxin-like_sf"/>
</dbReference>
<dbReference type="EMBL" id="MTSM01000004">
    <property type="protein sequence ID" value="OPX56213.1"/>
    <property type="molecule type" value="Genomic_DNA"/>
</dbReference>
<keyword evidence="3 7" id="KW-0732">Signal</keyword>
<feature type="chain" id="PRO_5011818386" description="Thiol:disulfide interchange protein" evidence="7">
    <location>
        <begin position="26"/>
        <end position="246"/>
    </location>
</feature>
<keyword evidence="6 7" id="KW-0676">Redox-active center</keyword>
<keyword evidence="5" id="KW-1015">Disulfide bond</keyword>
<dbReference type="CDD" id="cd03020">
    <property type="entry name" value="DsbA_DsbC_DsbG"/>
    <property type="match status" value="1"/>
</dbReference>
<dbReference type="Proteomes" id="UP000191418">
    <property type="component" value="Unassembled WGS sequence"/>
</dbReference>
<feature type="domain" description="Thioredoxin-like fold" evidence="9">
    <location>
        <begin position="118"/>
        <end position="241"/>
    </location>
</feature>